<dbReference type="SUPFAM" id="SSF53850">
    <property type="entry name" value="Periplasmic binding protein-like II"/>
    <property type="match status" value="1"/>
</dbReference>
<dbReference type="InterPro" id="IPR000847">
    <property type="entry name" value="LysR_HTH_N"/>
</dbReference>
<dbReference type="CDD" id="cd08472">
    <property type="entry name" value="PBP2_CrgA_like_3"/>
    <property type="match status" value="1"/>
</dbReference>
<reference evidence="7 8" key="1">
    <citation type="submission" date="2019-11" db="EMBL/GenBank/DDBJ databases">
        <title>Metabolism of dissolved organic matter in forest soils.</title>
        <authorList>
            <person name="Cyle K.T."/>
            <person name="Wilhelm R.C."/>
            <person name="Martinez C.E."/>
        </authorList>
    </citation>
    <scope>NUCLEOTIDE SEQUENCE [LARGE SCALE GENOMIC DNA]</scope>
    <source>
        <strain evidence="7 8">1N</strain>
    </source>
</reference>
<evidence type="ECO:0000256" key="2">
    <source>
        <dbReference type="ARBA" id="ARBA00023015"/>
    </source>
</evidence>
<feature type="domain" description="HTH lysR-type" evidence="6">
    <location>
        <begin position="1"/>
        <end position="59"/>
    </location>
</feature>
<dbReference type="InterPro" id="IPR036390">
    <property type="entry name" value="WH_DNA-bd_sf"/>
</dbReference>
<keyword evidence="2" id="KW-0805">Transcription regulation</keyword>
<gene>
    <name evidence="7" type="ORF">GNZ12_30820</name>
</gene>
<dbReference type="Proteomes" id="UP000652198">
    <property type="component" value="Unassembled WGS sequence"/>
</dbReference>
<feature type="region of interest" description="Disordered" evidence="5">
    <location>
        <begin position="305"/>
        <end position="328"/>
    </location>
</feature>
<accession>A0ABX2C0B8</accession>
<dbReference type="Pfam" id="PF03466">
    <property type="entry name" value="LysR_substrate"/>
    <property type="match status" value="1"/>
</dbReference>
<dbReference type="InterPro" id="IPR058163">
    <property type="entry name" value="LysR-type_TF_proteobact-type"/>
</dbReference>
<protein>
    <submittedName>
        <fullName evidence="7">LysR family transcriptional regulator</fullName>
    </submittedName>
</protein>
<keyword evidence="4" id="KW-0804">Transcription</keyword>
<dbReference type="Gene3D" id="3.40.190.290">
    <property type="match status" value="1"/>
</dbReference>
<name>A0ABX2C0B8_9BURK</name>
<evidence type="ECO:0000256" key="4">
    <source>
        <dbReference type="ARBA" id="ARBA00023163"/>
    </source>
</evidence>
<dbReference type="Gene3D" id="1.10.10.10">
    <property type="entry name" value="Winged helix-like DNA-binding domain superfamily/Winged helix DNA-binding domain"/>
    <property type="match status" value="1"/>
</dbReference>
<dbReference type="PANTHER" id="PTHR30537:SF72">
    <property type="entry name" value="LYSR FAMILY TRANSCRIPTIONAL REGULATOR"/>
    <property type="match status" value="1"/>
</dbReference>
<organism evidence="7 8">
    <name type="scientific">Paraburkholderia solitsugae</name>
    <dbReference type="NCBI Taxonomy" id="2675748"/>
    <lineage>
        <taxon>Bacteria</taxon>
        <taxon>Pseudomonadati</taxon>
        <taxon>Pseudomonadota</taxon>
        <taxon>Betaproteobacteria</taxon>
        <taxon>Burkholderiales</taxon>
        <taxon>Burkholderiaceae</taxon>
        <taxon>Paraburkholderia</taxon>
    </lineage>
</organism>
<dbReference type="PANTHER" id="PTHR30537">
    <property type="entry name" value="HTH-TYPE TRANSCRIPTIONAL REGULATOR"/>
    <property type="match status" value="1"/>
</dbReference>
<dbReference type="PROSITE" id="PS50931">
    <property type="entry name" value="HTH_LYSR"/>
    <property type="match status" value="1"/>
</dbReference>
<keyword evidence="8" id="KW-1185">Reference proteome</keyword>
<dbReference type="RefSeq" id="WP_172315919.1">
    <property type="nucleotide sequence ID" value="NZ_WOEY01000123.1"/>
</dbReference>
<dbReference type="InterPro" id="IPR005119">
    <property type="entry name" value="LysR_subst-bd"/>
</dbReference>
<proteinExistence type="inferred from homology"/>
<evidence type="ECO:0000256" key="1">
    <source>
        <dbReference type="ARBA" id="ARBA00009437"/>
    </source>
</evidence>
<evidence type="ECO:0000256" key="3">
    <source>
        <dbReference type="ARBA" id="ARBA00023125"/>
    </source>
</evidence>
<evidence type="ECO:0000256" key="5">
    <source>
        <dbReference type="SAM" id="MobiDB-lite"/>
    </source>
</evidence>
<sequence>MDRLNAMQVFTKVVDLNSFSRAAEALDLPNGSVSTTVQALESHLKVRLLNRTTRRISLTPDGAAYYERCIRILADVEAAESSLIATGNTPTGKLRVDMSGSLGRSIVVPALPDFQARYPGIELMLGLGDKDVDLVREGVDCVVRIGELPDSSLVARRLGSLEMVTVASPSYLRQQGTPSNIRDLDNHIAVNYLSSRTRSFISMHFVVEGKRTEVRMRSILATNEADAYIGCAAMGLGIIQVPLFLAHSRLAQGDLVEILPDSRPTPLPISVVYPHYRHLSPQVRAFVEWIAERFEQSPLFNRHDAAPAPRISTGDRVEPNSGKAQTADARIVEAAV</sequence>
<dbReference type="Pfam" id="PF00126">
    <property type="entry name" value="HTH_1"/>
    <property type="match status" value="1"/>
</dbReference>
<evidence type="ECO:0000259" key="6">
    <source>
        <dbReference type="PROSITE" id="PS50931"/>
    </source>
</evidence>
<dbReference type="EMBL" id="WOEY01000123">
    <property type="protein sequence ID" value="NPT45638.1"/>
    <property type="molecule type" value="Genomic_DNA"/>
</dbReference>
<evidence type="ECO:0000313" key="8">
    <source>
        <dbReference type="Proteomes" id="UP000652198"/>
    </source>
</evidence>
<evidence type="ECO:0000313" key="7">
    <source>
        <dbReference type="EMBL" id="NPT45638.1"/>
    </source>
</evidence>
<comment type="similarity">
    <text evidence="1">Belongs to the LysR transcriptional regulatory family.</text>
</comment>
<comment type="caution">
    <text evidence="7">The sequence shown here is derived from an EMBL/GenBank/DDBJ whole genome shotgun (WGS) entry which is preliminary data.</text>
</comment>
<keyword evidence="3" id="KW-0238">DNA-binding</keyword>
<dbReference type="SUPFAM" id="SSF46785">
    <property type="entry name" value="Winged helix' DNA-binding domain"/>
    <property type="match status" value="1"/>
</dbReference>
<dbReference type="InterPro" id="IPR036388">
    <property type="entry name" value="WH-like_DNA-bd_sf"/>
</dbReference>